<dbReference type="EMBL" id="QUSL01000004">
    <property type="protein sequence ID" value="RGD86725.1"/>
    <property type="molecule type" value="Genomic_DNA"/>
</dbReference>
<dbReference type="PANTHER" id="PTHR46797">
    <property type="entry name" value="HTH-TYPE TRANSCRIPTIONAL REGULATOR"/>
    <property type="match status" value="1"/>
</dbReference>
<organism evidence="3 4">
    <name type="scientific">Thomasclavelia ramosa</name>
    <dbReference type="NCBI Taxonomy" id="1547"/>
    <lineage>
        <taxon>Bacteria</taxon>
        <taxon>Bacillati</taxon>
        <taxon>Bacillota</taxon>
        <taxon>Erysipelotrichia</taxon>
        <taxon>Erysipelotrichales</taxon>
        <taxon>Coprobacillaceae</taxon>
        <taxon>Thomasclavelia</taxon>
    </lineage>
</organism>
<dbReference type="InterPro" id="IPR001387">
    <property type="entry name" value="Cro/C1-type_HTH"/>
</dbReference>
<name>A0A3E3EFP5_9FIRM</name>
<evidence type="ECO:0000313" key="3">
    <source>
        <dbReference type="EMBL" id="RGD86725.1"/>
    </source>
</evidence>
<evidence type="ECO:0000313" key="4">
    <source>
        <dbReference type="Proteomes" id="UP000261032"/>
    </source>
</evidence>
<feature type="domain" description="HTH cro/C1-type" evidence="2">
    <location>
        <begin position="4"/>
        <end position="59"/>
    </location>
</feature>
<dbReference type="SUPFAM" id="SSF47413">
    <property type="entry name" value="lambda repressor-like DNA-binding domains"/>
    <property type="match status" value="1"/>
</dbReference>
<proteinExistence type="predicted"/>
<dbReference type="InterPro" id="IPR010982">
    <property type="entry name" value="Lambda_DNA-bd_dom_sf"/>
</dbReference>
<dbReference type="InterPro" id="IPR050807">
    <property type="entry name" value="TransReg_Diox_bact_type"/>
</dbReference>
<reference evidence="3 4" key="1">
    <citation type="submission" date="2018-08" db="EMBL/GenBank/DDBJ databases">
        <title>A genome reference for cultivated species of the human gut microbiota.</title>
        <authorList>
            <person name="Zou Y."/>
            <person name="Xue W."/>
            <person name="Luo G."/>
        </authorList>
    </citation>
    <scope>NUCLEOTIDE SEQUENCE [LARGE SCALE GENOMIC DNA]</scope>
    <source>
        <strain evidence="3 4">OM06-4</strain>
    </source>
</reference>
<dbReference type="PROSITE" id="PS50943">
    <property type="entry name" value="HTH_CROC1"/>
    <property type="match status" value="1"/>
</dbReference>
<dbReference type="SMART" id="SM00530">
    <property type="entry name" value="HTH_XRE"/>
    <property type="match status" value="1"/>
</dbReference>
<accession>A0A3E3EFP5</accession>
<evidence type="ECO:0000256" key="1">
    <source>
        <dbReference type="ARBA" id="ARBA00023125"/>
    </source>
</evidence>
<dbReference type="GO" id="GO:0003700">
    <property type="term" value="F:DNA-binding transcription factor activity"/>
    <property type="evidence" value="ECO:0007669"/>
    <property type="project" value="TreeGrafter"/>
</dbReference>
<protein>
    <submittedName>
        <fullName evidence="3">XRE family transcriptional regulator</fullName>
    </submittedName>
</protein>
<evidence type="ECO:0000259" key="2">
    <source>
        <dbReference type="PROSITE" id="PS50943"/>
    </source>
</evidence>
<sequence length="62" mass="7077">MNKIKQFRKKMGMTQKELSEKSGISRPYISKLENNECIIIKSSTMVAIANALQKPVSVIFFK</sequence>
<dbReference type="AlphaFoldDB" id="A0A3E3EFP5"/>
<keyword evidence="1" id="KW-0238">DNA-binding</keyword>
<dbReference type="RefSeq" id="WP_117580687.1">
    <property type="nucleotide sequence ID" value="NZ_JAHOAY010000044.1"/>
</dbReference>
<gene>
    <name evidence="3" type="ORF">DXB93_04240</name>
</gene>
<dbReference type="PANTHER" id="PTHR46797:SF1">
    <property type="entry name" value="METHYLPHOSPHONATE SYNTHASE"/>
    <property type="match status" value="1"/>
</dbReference>
<dbReference type="Proteomes" id="UP000261032">
    <property type="component" value="Unassembled WGS sequence"/>
</dbReference>
<dbReference type="Pfam" id="PF01381">
    <property type="entry name" value="HTH_3"/>
    <property type="match status" value="1"/>
</dbReference>
<dbReference type="GO" id="GO:0005829">
    <property type="term" value="C:cytosol"/>
    <property type="evidence" value="ECO:0007669"/>
    <property type="project" value="TreeGrafter"/>
</dbReference>
<dbReference type="GO" id="GO:0003677">
    <property type="term" value="F:DNA binding"/>
    <property type="evidence" value="ECO:0007669"/>
    <property type="project" value="UniProtKB-KW"/>
</dbReference>
<comment type="caution">
    <text evidence="3">The sequence shown here is derived from an EMBL/GenBank/DDBJ whole genome shotgun (WGS) entry which is preliminary data.</text>
</comment>
<dbReference type="Gene3D" id="1.10.260.40">
    <property type="entry name" value="lambda repressor-like DNA-binding domains"/>
    <property type="match status" value="1"/>
</dbReference>
<dbReference type="CDD" id="cd00093">
    <property type="entry name" value="HTH_XRE"/>
    <property type="match status" value="1"/>
</dbReference>